<name>A0A8T1XYX1_9BRAS</name>
<comment type="caution">
    <text evidence="1">The sequence shown here is derived from an EMBL/GenBank/DDBJ whole genome shotgun (WGS) entry which is preliminary data.</text>
</comment>
<keyword evidence="2" id="KW-1185">Reference proteome</keyword>
<evidence type="ECO:0000313" key="1">
    <source>
        <dbReference type="EMBL" id="KAG7539947.1"/>
    </source>
</evidence>
<protein>
    <submittedName>
        <fullName evidence="1">Uncharacterized protein</fullName>
    </submittedName>
</protein>
<organism evidence="1 2">
    <name type="scientific">Arabidopsis thaliana x Arabidopsis arenosa</name>
    <dbReference type="NCBI Taxonomy" id="1240361"/>
    <lineage>
        <taxon>Eukaryota</taxon>
        <taxon>Viridiplantae</taxon>
        <taxon>Streptophyta</taxon>
        <taxon>Embryophyta</taxon>
        <taxon>Tracheophyta</taxon>
        <taxon>Spermatophyta</taxon>
        <taxon>Magnoliopsida</taxon>
        <taxon>eudicotyledons</taxon>
        <taxon>Gunneridae</taxon>
        <taxon>Pentapetalae</taxon>
        <taxon>rosids</taxon>
        <taxon>malvids</taxon>
        <taxon>Brassicales</taxon>
        <taxon>Brassicaceae</taxon>
        <taxon>Camelineae</taxon>
        <taxon>Arabidopsis</taxon>
    </lineage>
</organism>
<accession>A0A8T1XYX1</accession>
<reference evidence="1 2" key="1">
    <citation type="submission" date="2020-12" db="EMBL/GenBank/DDBJ databases">
        <title>Concerted genomic and epigenomic changes stabilize Arabidopsis allopolyploids.</title>
        <authorList>
            <person name="Chen Z."/>
        </authorList>
    </citation>
    <scope>NUCLEOTIDE SEQUENCE [LARGE SCALE GENOMIC DNA]</scope>
    <source>
        <strain evidence="1">Allo738</strain>
        <tissue evidence="1">Leaf</tissue>
    </source>
</reference>
<evidence type="ECO:0000313" key="2">
    <source>
        <dbReference type="Proteomes" id="UP000694240"/>
    </source>
</evidence>
<dbReference type="EMBL" id="JAEFBK010000012">
    <property type="protein sequence ID" value="KAG7539947.1"/>
    <property type="molecule type" value="Genomic_DNA"/>
</dbReference>
<sequence>MQRVGSEERDLRIDSLPLFLSLSRISGDSVTLEKGRRRIGSRRRRVLPYLHRRKMALSQVSTSLAFSHPNSGAIKLATITNPISTCRVHVPKLAGIRSTFASGSPLYRIVHIWFGSLKLGDTTIYHKIARLLWLEDDEEEHEDVVTLSRTRRCGNIKQNTEMMFEWLGKWNGLVWNSDEVGFVKVIGDNKRLDTISEGFSYDNIGSE</sequence>
<dbReference type="Proteomes" id="UP000694240">
    <property type="component" value="Chromosome 12"/>
</dbReference>
<proteinExistence type="predicted"/>
<gene>
    <name evidence="1" type="ORF">ISN45_Aa07g002140</name>
</gene>
<dbReference type="AlphaFoldDB" id="A0A8T1XYX1"/>